<dbReference type="GO" id="GO:0004132">
    <property type="term" value="F:dCMP deaminase activity"/>
    <property type="evidence" value="ECO:0007669"/>
    <property type="project" value="UniProtKB-EC"/>
</dbReference>
<name>A0A0D2FAS4_CLAB1</name>
<dbReference type="OrthoDB" id="6710946at2759"/>
<evidence type="ECO:0000256" key="2">
    <source>
        <dbReference type="ARBA" id="ARBA00006576"/>
    </source>
</evidence>
<dbReference type="Gene3D" id="3.40.50.300">
    <property type="entry name" value="P-loop containing nucleotide triphosphate hydrolases"/>
    <property type="match status" value="1"/>
</dbReference>
<dbReference type="InterPro" id="IPR015517">
    <property type="entry name" value="dCMP_deaminase-rel"/>
</dbReference>
<dbReference type="InterPro" id="IPR016192">
    <property type="entry name" value="APOBEC/CMP_deaminase_Zn-bd"/>
</dbReference>
<dbReference type="VEuPathDB" id="FungiDB:Z519_00884"/>
<dbReference type="SUPFAM" id="SSF52540">
    <property type="entry name" value="P-loop containing nucleoside triphosphate hydrolases"/>
    <property type="match status" value="1"/>
</dbReference>
<evidence type="ECO:0000313" key="13">
    <source>
        <dbReference type="Proteomes" id="UP000053789"/>
    </source>
</evidence>
<keyword evidence="3" id="KW-0479">Metal-binding</keyword>
<dbReference type="PROSITE" id="PS00903">
    <property type="entry name" value="CYT_DCMP_DEAMINASES_1"/>
    <property type="match status" value="1"/>
</dbReference>
<dbReference type="GO" id="GO:0005737">
    <property type="term" value="C:cytoplasm"/>
    <property type="evidence" value="ECO:0007669"/>
    <property type="project" value="TreeGrafter"/>
</dbReference>
<dbReference type="PROSITE" id="PS51747">
    <property type="entry name" value="CYT_DCMP_DEAMINASES_2"/>
    <property type="match status" value="1"/>
</dbReference>
<dbReference type="EC" id="3.5.4.12" evidence="7"/>
<dbReference type="PANTHER" id="PTHR11086:SF18">
    <property type="entry name" value="DEOXYCYTIDYLATE DEAMINASE"/>
    <property type="match status" value="1"/>
</dbReference>
<dbReference type="Proteomes" id="UP000053789">
    <property type="component" value="Unassembled WGS sequence"/>
</dbReference>
<dbReference type="PANTHER" id="PTHR11086">
    <property type="entry name" value="DEOXYCYTIDYLATE DEAMINASE-RELATED"/>
    <property type="match status" value="1"/>
</dbReference>
<dbReference type="CDD" id="cd01286">
    <property type="entry name" value="deoxycytidylate_deaminase"/>
    <property type="match status" value="1"/>
</dbReference>
<evidence type="ECO:0000256" key="4">
    <source>
        <dbReference type="ARBA" id="ARBA00022727"/>
    </source>
</evidence>
<evidence type="ECO:0000256" key="8">
    <source>
        <dbReference type="ARBA" id="ARBA00041763"/>
    </source>
</evidence>
<dbReference type="EMBL" id="KN846980">
    <property type="protein sequence ID" value="KIW99221.1"/>
    <property type="molecule type" value="Genomic_DNA"/>
</dbReference>
<dbReference type="InterPro" id="IPR002125">
    <property type="entry name" value="CMP_dCMP_dom"/>
</dbReference>
<dbReference type="GO" id="GO:0009165">
    <property type="term" value="P:nucleotide biosynthetic process"/>
    <property type="evidence" value="ECO:0007669"/>
    <property type="project" value="UniProtKB-KW"/>
</dbReference>
<comment type="cofactor">
    <cofactor evidence="1">
        <name>Zn(2+)</name>
        <dbReference type="ChEBI" id="CHEBI:29105"/>
    </cofactor>
</comment>
<evidence type="ECO:0000313" key="12">
    <source>
        <dbReference type="EMBL" id="KIW99221.1"/>
    </source>
</evidence>
<evidence type="ECO:0000256" key="7">
    <source>
        <dbReference type="ARBA" id="ARBA00038938"/>
    </source>
</evidence>
<comment type="similarity">
    <text evidence="2">Belongs to the cytidine and deoxycytidylate deaminase family.</text>
</comment>
<reference evidence="12" key="1">
    <citation type="submission" date="2015-01" db="EMBL/GenBank/DDBJ databases">
        <title>The Genome Sequence of Cladophialophora bantiana CBS 173.52.</title>
        <authorList>
            <consortium name="The Broad Institute Genomics Platform"/>
            <person name="Cuomo C."/>
            <person name="de Hoog S."/>
            <person name="Gorbushina A."/>
            <person name="Stielow B."/>
            <person name="Teixiera M."/>
            <person name="Abouelleil A."/>
            <person name="Chapman S.B."/>
            <person name="Priest M."/>
            <person name="Young S.K."/>
            <person name="Wortman J."/>
            <person name="Nusbaum C."/>
            <person name="Birren B."/>
        </authorList>
    </citation>
    <scope>NUCLEOTIDE SEQUENCE [LARGE SCALE GENOMIC DNA]</scope>
    <source>
        <strain evidence="12">CBS 173.52</strain>
    </source>
</reference>
<keyword evidence="6" id="KW-0862">Zinc</keyword>
<dbReference type="Gene3D" id="3.40.140.10">
    <property type="entry name" value="Cytidine Deaminase, domain 2"/>
    <property type="match status" value="1"/>
</dbReference>
<evidence type="ECO:0000256" key="5">
    <source>
        <dbReference type="ARBA" id="ARBA00022801"/>
    </source>
</evidence>
<dbReference type="InterPro" id="IPR035105">
    <property type="entry name" value="Deoxycytidylate_deaminase_dom"/>
</dbReference>
<accession>A0A0D2FAS4</accession>
<dbReference type="HOGENOM" id="CLU_047993_0_1_1"/>
<keyword evidence="4" id="KW-0545">Nucleotide biosynthesis</keyword>
<feature type="region of interest" description="Disordered" evidence="10">
    <location>
        <begin position="178"/>
        <end position="197"/>
    </location>
</feature>
<evidence type="ECO:0000256" key="3">
    <source>
        <dbReference type="ARBA" id="ARBA00022723"/>
    </source>
</evidence>
<evidence type="ECO:0000259" key="11">
    <source>
        <dbReference type="PROSITE" id="PS51747"/>
    </source>
</evidence>
<dbReference type="RefSeq" id="XP_016625890.1">
    <property type="nucleotide sequence ID" value="XM_016758641.1"/>
</dbReference>
<organism evidence="12 13">
    <name type="scientific">Cladophialophora bantiana (strain ATCC 10958 / CBS 173.52 / CDC B-1940 / NIH 8579)</name>
    <name type="common">Xylohypha bantiana</name>
    <dbReference type="NCBI Taxonomy" id="1442370"/>
    <lineage>
        <taxon>Eukaryota</taxon>
        <taxon>Fungi</taxon>
        <taxon>Dikarya</taxon>
        <taxon>Ascomycota</taxon>
        <taxon>Pezizomycotina</taxon>
        <taxon>Eurotiomycetes</taxon>
        <taxon>Chaetothyriomycetidae</taxon>
        <taxon>Chaetothyriales</taxon>
        <taxon>Herpotrichiellaceae</taxon>
        <taxon>Cladophialophora</taxon>
    </lineage>
</organism>
<feature type="domain" description="CMP/dCMP-type deaminase" evidence="11">
    <location>
        <begin position="239"/>
        <end position="378"/>
    </location>
</feature>
<dbReference type="SUPFAM" id="SSF53927">
    <property type="entry name" value="Cytidine deaminase-like"/>
    <property type="match status" value="1"/>
</dbReference>
<sequence length="422" mass="46485">MLIGICGSICSGKHTTAEYLVQHHGFLRLHLPTPAQFQPSSLPSPWPWTSLPPSDCSPDYLRLLPSVTDQIGTRGLSFPDVDSLLDFVTKRWREHWVLTDIYDEATLEILLRRPFFLLVNVDAPVGTRFERFNERCQKRKLTPMSLADFVFYNDLKLYGPRAGPDSFSSSAADSQRSAATTNAAVEDDPTPNHSSPRTALLPLLSHAHLSILNSFPSISAYHAFLATLDLPSPLRLRPTWDAYFMTLAHLASHRSNCMKRRVGCVLVHNARIISTGYNGTPRGLVNCNEGGCPRCNGSGNSGGVALSTCLCLHAEENALLEAGRERIREGAVLYCDTCPCLTCSVKIAQVGVKEVVYSQTYNMDEASRKVLREAGVVLRQFVPKRSGLVGFDLAGTDELGNDLGGNERRDGREMVVLNGKRP</sequence>
<evidence type="ECO:0000256" key="1">
    <source>
        <dbReference type="ARBA" id="ARBA00001947"/>
    </source>
</evidence>
<gene>
    <name evidence="12" type="ORF">Z519_00884</name>
</gene>
<dbReference type="Pfam" id="PF00383">
    <property type="entry name" value="dCMP_cyt_deam_1"/>
    <property type="match status" value="1"/>
</dbReference>
<dbReference type="InterPro" id="IPR016193">
    <property type="entry name" value="Cytidine_deaminase-like"/>
</dbReference>
<dbReference type="FunFam" id="3.40.140.10:FF:000035">
    <property type="entry name" value="dCMP deaminase"/>
    <property type="match status" value="1"/>
</dbReference>
<dbReference type="GO" id="GO:0008270">
    <property type="term" value="F:zinc ion binding"/>
    <property type="evidence" value="ECO:0007669"/>
    <property type="project" value="InterPro"/>
</dbReference>
<keyword evidence="5" id="KW-0378">Hydrolase</keyword>
<dbReference type="InterPro" id="IPR027417">
    <property type="entry name" value="P-loop_NTPase"/>
</dbReference>
<evidence type="ECO:0000256" key="6">
    <source>
        <dbReference type="ARBA" id="ARBA00022833"/>
    </source>
</evidence>
<proteinExistence type="inferred from homology"/>
<evidence type="ECO:0000256" key="10">
    <source>
        <dbReference type="SAM" id="MobiDB-lite"/>
    </source>
</evidence>
<dbReference type="GeneID" id="27693812"/>
<feature type="region of interest" description="Disordered" evidence="10">
    <location>
        <begin position="402"/>
        <end position="422"/>
    </location>
</feature>
<protein>
    <recommendedName>
        <fullName evidence="9">Deoxycytidylate deaminase</fullName>
        <ecNumber evidence="7">3.5.4.12</ecNumber>
    </recommendedName>
    <alternativeName>
        <fullName evidence="8">dCMP deaminase</fullName>
    </alternativeName>
</protein>
<dbReference type="AlphaFoldDB" id="A0A0D2FAS4"/>
<evidence type="ECO:0000256" key="9">
    <source>
        <dbReference type="ARBA" id="ARBA00071582"/>
    </source>
</evidence>
<keyword evidence="13" id="KW-1185">Reference proteome</keyword>